<dbReference type="PANTHER" id="PTHR41534:SF1">
    <property type="entry name" value="BLR3401 PROTEIN"/>
    <property type="match status" value="1"/>
</dbReference>
<dbReference type="EMBL" id="LNCU01000125">
    <property type="protein sequence ID" value="KWV45353.1"/>
    <property type="molecule type" value="Genomic_DNA"/>
</dbReference>
<organism evidence="3 4">
    <name type="scientific">Bradyrhizobium macuxiense</name>
    <dbReference type="NCBI Taxonomy" id="1755647"/>
    <lineage>
        <taxon>Bacteria</taxon>
        <taxon>Pseudomonadati</taxon>
        <taxon>Pseudomonadota</taxon>
        <taxon>Alphaproteobacteria</taxon>
        <taxon>Hyphomicrobiales</taxon>
        <taxon>Nitrobacteraceae</taxon>
        <taxon>Bradyrhizobium</taxon>
    </lineage>
</organism>
<dbReference type="AlphaFoldDB" id="A0A109JAI1"/>
<dbReference type="OrthoDB" id="7446267at2"/>
<dbReference type="RefSeq" id="WP_066515509.1">
    <property type="nucleotide sequence ID" value="NZ_LNCU01000125.1"/>
</dbReference>
<accession>A0A109JAI1</accession>
<evidence type="ECO:0000313" key="3">
    <source>
        <dbReference type="EMBL" id="KWV45353.1"/>
    </source>
</evidence>
<dbReference type="GO" id="GO:0019380">
    <property type="term" value="P:3-phenylpropionate catabolic process"/>
    <property type="evidence" value="ECO:0007669"/>
    <property type="project" value="TreeGrafter"/>
</dbReference>
<name>A0A109JAI1_9BRAD</name>
<dbReference type="Gene3D" id="3.10.450.50">
    <property type="match status" value="1"/>
</dbReference>
<keyword evidence="3" id="KW-0223">Dioxygenase</keyword>
<evidence type="ECO:0000256" key="2">
    <source>
        <dbReference type="ARBA" id="ARBA00023002"/>
    </source>
</evidence>
<proteinExistence type="inferred from homology"/>
<dbReference type="InterPro" id="IPR000391">
    <property type="entry name" value="Rng_hydr_dOase-bsu"/>
</dbReference>
<gene>
    <name evidence="3" type="ORF">AS156_23840</name>
</gene>
<dbReference type="InterPro" id="IPR032710">
    <property type="entry name" value="NTF2-like_dom_sf"/>
</dbReference>
<dbReference type="CDD" id="cd00667">
    <property type="entry name" value="ring_hydroxylating_dioxygenases_beta"/>
    <property type="match status" value="1"/>
</dbReference>
<evidence type="ECO:0000256" key="1">
    <source>
        <dbReference type="ARBA" id="ARBA00009570"/>
    </source>
</evidence>
<protein>
    <submittedName>
        <fullName evidence="3">Phenylpropionate dioxygenase</fullName>
    </submittedName>
</protein>
<dbReference type="SUPFAM" id="SSF54427">
    <property type="entry name" value="NTF2-like"/>
    <property type="match status" value="1"/>
</dbReference>
<reference evidence="3 4" key="1">
    <citation type="submission" date="2015-11" db="EMBL/GenBank/DDBJ databases">
        <title>Draft Genome Sequence of the Strain BR 10303 (Bradyrhizobium sp.) isolated from nodules of Centrolobium paraense.</title>
        <authorList>
            <person name="Zelli J.E."/>
            <person name="Simoes-Araujo J.L."/>
            <person name="Barauna A.C."/>
            <person name="Silva K."/>
        </authorList>
    </citation>
    <scope>NUCLEOTIDE SEQUENCE [LARGE SCALE GENOMIC DNA]</scope>
    <source>
        <strain evidence="3 4">BR 10303</strain>
    </source>
</reference>
<evidence type="ECO:0000313" key="4">
    <source>
        <dbReference type="Proteomes" id="UP000057737"/>
    </source>
</evidence>
<dbReference type="PANTHER" id="PTHR41534">
    <property type="entry name" value="BLR3401 PROTEIN"/>
    <property type="match status" value="1"/>
</dbReference>
<keyword evidence="2" id="KW-0560">Oxidoreductase</keyword>
<dbReference type="GO" id="GO:0051213">
    <property type="term" value="F:dioxygenase activity"/>
    <property type="evidence" value="ECO:0007669"/>
    <property type="project" value="UniProtKB-KW"/>
</dbReference>
<sequence length="170" mass="19928">MTIVAEAPLVNTVPTDQELIDFVVREARLIDQQRFDEWLALYADDAFYWMPLEWNQTDPRLTCSLMYEDKLLLSIRVERLKGARTFSQKPKSRCHHVLQTPQVDSRDAAANRYVTWTPMHYIETRLDEQTLYAAWATHHLSVEDGRLKIKLKRVDLINCDAAFGNIQLFM</sequence>
<comment type="caution">
    <text evidence="3">The sequence shown here is derived from an EMBL/GenBank/DDBJ whole genome shotgun (WGS) entry which is preliminary data.</text>
</comment>
<dbReference type="Proteomes" id="UP000057737">
    <property type="component" value="Unassembled WGS sequence"/>
</dbReference>
<keyword evidence="4" id="KW-1185">Reference proteome</keyword>
<dbReference type="Pfam" id="PF00866">
    <property type="entry name" value="Ring_hydroxyl_B"/>
    <property type="match status" value="1"/>
</dbReference>
<comment type="similarity">
    <text evidence="1">Belongs to the bacterial ring-hydroxylating dioxygenase beta subunit family.</text>
</comment>